<feature type="transmembrane region" description="Helical" evidence="23">
    <location>
        <begin position="169"/>
        <end position="187"/>
    </location>
</feature>
<gene>
    <name evidence="24" type="primary">ftsW</name>
    <name evidence="24" type="ORF">LRS13_15080</name>
</gene>
<evidence type="ECO:0000256" key="1">
    <source>
        <dbReference type="ARBA" id="ARBA00004651"/>
    </source>
</evidence>
<evidence type="ECO:0000256" key="13">
    <source>
        <dbReference type="ARBA" id="ARBA00023316"/>
    </source>
</evidence>
<evidence type="ECO:0000256" key="15">
    <source>
        <dbReference type="ARBA" id="ARBA00033270"/>
    </source>
</evidence>
<feature type="transmembrane region" description="Helical" evidence="23">
    <location>
        <begin position="277"/>
        <end position="297"/>
    </location>
</feature>
<keyword evidence="5" id="KW-0328">Glycosyltransferase</keyword>
<dbReference type="EMBL" id="CP088295">
    <property type="protein sequence ID" value="UUY02036.1"/>
    <property type="molecule type" value="Genomic_DNA"/>
</dbReference>
<feature type="transmembrane region" description="Helical" evidence="23">
    <location>
        <begin position="147"/>
        <end position="163"/>
    </location>
</feature>
<name>A0ABY5PBQ2_9ACTN</name>
<dbReference type="InterPro" id="IPR001182">
    <property type="entry name" value="FtsW/RodA"/>
</dbReference>
<dbReference type="PANTHER" id="PTHR30474">
    <property type="entry name" value="CELL CYCLE PROTEIN"/>
    <property type="match status" value="1"/>
</dbReference>
<evidence type="ECO:0000313" key="24">
    <source>
        <dbReference type="EMBL" id="UUY02036.1"/>
    </source>
</evidence>
<keyword evidence="3" id="KW-1003">Cell membrane</keyword>
<comment type="subcellular location">
    <subcellularLocation>
        <location evidence="1">Cell membrane</location>
        <topology evidence="1">Multi-pass membrane protein</topology>
    </subcellularLocation>
</comment>
<evidence type="ECO:0000256" key="12">
    <source>
        <dbReference type="ARBA" id="ARBA00023306"/>
    </source>
</evidence>
<dbReference type="Pfam" id="PF01098">
    <property type="entry name" value="FTSW_RODA_SPOVE"/>
    <property type="match status" value="1"/>
</dbReference>
<evidence type="ECO:0000256" key="16">
    <source>
        <dbReference type="ARBA" id="ARBA00038053"/>
    </source>
</evidence>
<evidence type="ECO:0000256" key="23">
    <source>
        <dbReference type="SAM" id="Phobius"/>
    </source>
</evidence>
<keyword evidence="7 23" id="KW-0812">Transmembrane</keyword>
<evidence type="ECO:0000256" key="14">
    <source>
        <dbReference type="ARBA" id="ARBA00032370"/>
    </source>
</evidence>
<dbReference type="InterPro" id="IPR013437">
    <property type="entry name" value="FtsW"/>
</dbReference>
<evidence type="ECO:0000256" key="11">
    <source>
        <dbReference type="ARBA" id="ARBA00023136"/>
    </source>
</evidence>
<feature type="transmembrane region" description="Helical" evidence="23">
    <location>
        <begin position="194"/>
        <end position="212"/>
    </location>
</feature>
<comment type="catalytic activity">
    <reaction evidence="20">
        <text>[GlcNAc-(1-&gt;4)-Mur2Ac(oyl-L-Ala-gamma-D-Glu-L-Lys-D-Ala-D-Ala)](n)-di-trans,octa-cis-undecaprenyl diphosphate + beta-D-GlcNAc-(1-&gt;4)-Mur2Ac(oyl-L-Ala-gamma-D-Glu-L-Lys-D-Ala-D-Ala)-di-trans,octa-cis-undecaprenyl diphosphate = [GlcNAc-(1-&gt;4)-Mur2Ac(oyl-L-Ala-gamma-D-Glu-L-Lys-D-Ala-D-Ala)](n+1)-di-trans,octa-cis-undecaprenyl diphosphate + di-trans,octa-cis-undecaprenyl diphosphate + H(+)</text>
        <dbReference type="Rhea" id="RHEA:23708"/>
        <dbReference type="Rhea" id="RHEA-COMP:9602"/>
        <dbReference type="Rhea" id="RHEA-COMP:9603"/>
        <dbReference type="ChEBI" id="CHEBI:15378"/>
        <dbReference type="ChEBI" id="CHEBI:58405"/>
        <dbReference type="ChEBI" id="CHEBI:60033"/>
        <dbReference type="ChEBI" id="CHEBI:78435"/>
        <dbReference type="EC" id="2.4.99.28"/>
    </reaction>
</comment>
<evidence type="ECO:0000256" key="7">
    <source>
        <dbReference type="ARBA" id="ARBA00022692"/>
    </source>
</evidence>
<feature type="transmembrane region" description="Helical" evidence="23">
    <location>
        <begin position="351"/>
        <end position="370"/>
    </location>
</feature>
<comment type="function">
    <text evidence="21">Peptidoglycan polymerase that is essential for cell division.</text>
</comment>
<keyword evidence="6" id="KW-0808">Transferase</keyword>
<dbReference type="NCBIfam" id="TIGR02614">
    <property type="entry name" value="ftsW"/>
    <property type="match status" value="1"/>
</dbReference>
<protein>
    <recommendedName>
        <fullName evidence="17">Probable peptidoglycan glycosyltransferase FtsW</fullName>
        <ecNumber evidence="19">2.4.99.28</ecNumber>
    </recommendedName>
    <alternativeName>
        <fullName evidence="18">Cell division protein FtsW</fullName>
    </alternativeName>
    <alternativeName>
        <fullName evidence="15">Cell wall polymerase</fullName>
    </alternativeName>
    <alternativeName>
        <fullName evidence="14">Peptidoglycan polymerase</fullName>
    </alternativeName>
</protein>
<comment type="similarity">
    <text evidence="16">Belongs to the SEDS family. FtsW subfamily.</text>
</comment>
<evidence type="ECO:0000256" key="6">
    <source>
        <dbReference type="ARBA" id="ARBA00022679"/>
    </source>
</evidence>
<dbReference type="EC" id="2.4.99.28" evidence="19"/>
<evidence type="ECO:0000256" key="21">
    <source>
        <dbReference type="ARBA" id="ARBA00049966"/>
    </source>
</evidence>
<feature type="region of interest" description="Disordered" evidence="22">
    <location>
        <begin position="375"/>
        <end position="412"/>
    </location>
</feature>
<keyword evidence="11 23" id="KW-0472">Membrane</keyword>
<feature type="transmembrane region" description="Helical" evidence="23">
    <location>
        <begin position="80"/>
        <end position="100"/>
    </location>
</feature>
<evidence type="ECO:0000256" key="4">
    <source>
        <dbReference type="ARBA" id="ARBA00022618"/>
    </source>
</evidence>
<keyword evidence="12" id="KW-0131">Cell cycle</keyword>
<dbReference type="Proteomes" id="UP001058860">
    <property type="component" value="Chromosome"/>
</dbReference>
<feature type="transmembrane region" description="Helical" evidence="23">
    <location>
        <begin position="49"/>
        <end position="68"/>
    </location>
</feature>
<evidence type="ECO:0000256" key="17">
    <source>
        <dbReference type="ARBA" id="ARBA00041185"/>
    </source>
</evidence>
<keyword evidence="8" id="KW-0133">Cell shape</keyword>
<dbReference type="RefSeq" id="WP_353862575.1">
    <property type="nucleotide sequence ID" value="NZ_CP088295.1"/>
</dbReference>
<evidence type="ECO:0000256" key="3">
    <source>
        <dbReference type="ARBA" id="ARBA00022475"/>
    </source>
</evidence>
<comment type="pathway">
    <text evidence="2">Cell wall biogenesis; peptidoglycan biosynthesis.</text>
</comment>
<proteinExistence type="inferred from homology"/>
<keyword evidence="9" id="KW-0573">Peptidoglycan synthesis</keyword>
<evidence type="ECO:0000313" key="25">
    <source>
        <dbReference type="Proteomes" id="UP001058860"/>
    </source>
</evidence>
<evidence type="ECO:0000256" key="20">
    <source>
        <dbReference type="ARBA" id="ARBA00049902"/>
    </source>
</evidence>
<organism evidence="24 25">
    <name type="scientific">Svornostia abyssi</name>
    <dbReference type="NCBI Taxonomy" id="2898438"/>
    <lineage>
        <taxon>Bacteria</taxon>
        <taxon>Bacillati</taxon>
        <taxon>Actinomycetota</taxon>
        <taxon>Thermoleophilia</taxon>
        <taxon>Solirubrobacterales</taxon>
        <taxon>Baekduiaceae</taxon>
        <taxon>Svornostia</taxon>
    </lineage>
</organism>
<sequence length="412" mass="42884">MAEPRRRTYPVEHKLLLTATLCLLALGAVMVFSATSATSALAGGDGTGYLVKYLAYGAVGLLVMHVLSRHGLELAKKFTPILLAVAFALLVAVKLPGIGIEVNGARRWIGVGPLTFQPSEVMKLAIVLYMAQLLAERPKRMQTVQGLISPMLIVVGVACLLIASQPDLGTALVIGFTTGALLLVAGVPMRVMGTLTGSAAVLIMIFAILEPYRRARLTSFLDPWADAAGAGFQSVQGQIALGSGGLFGLGPGQSVQKIFYLPEAHTDFILAVIGEELGVIGICALLALYGLIAYAGLRAAKGARSQYERLLAAGLTSLIVCQALLNTFTVLGLAPLTGVPLPFVSNGSTSITVLLASMGLLLNIASRGALQLQAVAPPKKTQGSRPHADRDRSGRDSGARGARAGGRRRAAG</sequence>
<evidence type="ECO:0000256" key="5">
    <source>
        <dbReference type="ARBA" id="ARBA00022676"/>
    </source>
</evidence>
<evidence type="ECO:0000256" key="8">
    <source>
        <dbReference type="ARBA" id="ARBA00022960"/>
    </source>
</evidence>
<evidence type="ECO:0000256" key="10">
    <source>
        <dbReference type="ARBA" id="ARBA00022989"/>
    </source>
</evidence>
<keyword evidence="25" id="KW-1185">Reference proteome</keyword>
<keyword evidence="10 23" id="KW-1133">Transmembrane helix</keyword>
<feature type="compositionally biased region" description="Basic and acidic residues" evidence="22">
    <location>
        <begin position="386"/>
        <end position="398"/>
    </location>
</feature>
<feature type="transmembrane region" description="Helical" evidence="23">
    <location>
        <begin position="309"/>
        <end position="331"/>
    </location>
</feature>
<evidence type="ECO:0000256" key="22">
    <source>
        <dbReference type="SAM" id="MobiDB-lite"/>
    </source>
</evidence>
<accession>A0ABY5PBQ2</accession>
<reference evidence="25" key="1">
    <citation type="submission" date="2021-11" db="EMBL/GenBank/DDBJ databases">
        <title>Cultivation dependent microbiological survey of springs from the worlds oldest radium mine currently devoted to the extraction of radon-saturated water.</title>
        <authorList>
            <person name="Kapinusova G."/>
            <person name="Smrhova T."/>
            <person name="Strejcek M."/>
            <person name="Suman J."/>
            <person name="Jani K."/>
            <person name="Pajer P."/>
            <person name="Uhlik O."/>
        </authorList>
    </citation>
    <scope>NUCLEOTIDE SEQUENCE [LARGE SCALE GENOMIC DNA]</scope>
    <source>
        <strain evidence="25">J379</strain>
    </source>
</reference>
<evidence type="ECO:0000256" key="2">
    <source>
        <dbReference type="ARBA" id="ARBA00004752"/>
    </source>
</evidence>
<evidence type="ECO:0000256" key="9">
    <source>
        <dbReference type="ARBA" id="ARBA00022984"/>
    </source>
</evidence>
<dbReference type="PANTHER" id="PTHR30474:SF2">
    <property type="entry name" value="PEPTIDOGLYCAN GLYCOSYLTRANSFERASE FTSW-RELATED"/>
    <property type="match status" value="1"/>
</dbReference>
<keyword evidence="4" id="KW-0132">Cell division</keyword>
<evidence type="ECO:0000256" key="18">
    <source>
        <dbReference type="ARBA" id="ARBA00041418"/>
    </source>
</evidence>
<evidence type="ECO:0000256" key="19">
    <source>
        <dbReference type="ARBA" id="ARBA00044770"/>
    </source>
</evidence>
<keyword evidence="13" id="KW-0961">Cell wall biogenesis/degradation</keyword>